<reference evidence="1 2" key="1">
    <citation type="submission" date="2018-03" db="EMBL/GenBank/DDBJ databases">
        <title>Rhodobacter veldkampii.</title>
        <authorList>
            <person name="Meyer T.E."/>
            <person name="Miller S."/>
            <person name="Lodha T."/>
            <person name="Gandham S."/>
            <person name="Chintalapati S."/>
            <person name="Chintalapati V.R."/>
        </authorList>
    </citation>
    <scope>NUCLEOTIDE SEQUENCE [LARGE SCALE GENOMIC DNA]</scope>
    <source>
        <strain evidence="1 2">DSM 11550</strain>
    </source>
</reference>
<comment type="caution">
    <text evidence="1">The sequence shown here is derived from an EMBL/GenBank/DDBJ whole genome shotgun (WGS) entry which is preliminary data.</text>
</comment>
<gene>
    <name evidence="1" type="ORF">C5F46_03685</name>
</gene>
<dbReference type="SUPFAM" id="SSF56935">
    <property type="entry name" value="Porins"/>
    <property type="match status" value="1"/>
</dbReference>
<dbReference type="Proteomes" id="UP000241899">
    <property type="component" value="Unassembled WGS sequence"/>
</dbReference>
<sequence>MTGAISLIGGALLETASGTVDQFDGYRMRTETDLAPGAILGVAWERPDIAARVALIWTSAINHDFSAREIWGGDWSDTAFRTTIPQSLTLEAQTGIAADTLVFGSVRWADWSAFNISTPFYEDVYAMPLADYKGDVTTFEIGLGRRFSDQWSGAVMLTHEPKIGGYSGNLGPQDGMTAITLAATRTQGAVTVTGFVRHAEFGDTATQLPGLEPLGRFTDDHVTAVGLRVGYAF</sequence>
<accession>A0A2T4JLQ9</accession>
<dbReference type="OrthoDB" id="6679728at2"/>
<protein>
    <submittedName>
        <fullName evidence="1">Uncharacterized protein</fullName>
    </submittedName>
</protein>
<proteinExistence type="predicted"/>
<evidence type="ECO:0000313" key="2">
    <source>
        <dbReference type="Proteomes" id="UP000241899"/>
    </source>
</evidence>
<dbReference type="AlphaFoldDB" id="A0A2T4JLQ9"/>
<evidence type="ECO:0000313" key="1">
    <source>
        <dbReference type="EMBL" id="PTE18707.1"/>
    </source>
</evidence>
<dbReference type="Gene3D" id="2.40.160.60">
    <property type="entry name" value="Outer membrane protein transport protein (OMPP1/FadL/TodX)"/>
    <property type="match status" value="1"/>
</dbReference>
<name>A0A2T4JLQ9_9RHOB</name>
<keyword evidence="2" id="KW-1185">Reference proteome</keyword>
<organism evidence="1 2">
    <name type="scientific">Phaeovulum veldkampii DSM 11550</name>
    <dbReference type="NCBI Taxonomy" id="1185920"/>
    <lineage>
        <taxon>Bacteria</taxon>
        <taxon>Pseudomonadati</taxon>
        <taxon>Pseudomonadota</taxon>
        <taxon>Alphaproteobacteria</taxon>
        <taxon>Rhodobacterales</taxon>
        <taxon>Paracoccaceae</taxon>
        <taxon>Phaeovulum</taxon>
    </lineage>
</organism>
<dbReference type="RefSeq" id="WP_107324002.1">
    <property type="nucleotide sequence ID" value="NZ_NHSP01000074.1"/>
</dbReference>
<dbReference type="EMBL" id="PZKF01000005">
    <property type="protein sequence ID" value="PTE18707.1"/>
    <property type="molecule type" value="Genomic_DNA"/>
</dbReference>